<feature type="compositionally biased region" description="Low complexity" evidence="17">
    <location>
        <begin position="1389"/>
        <end position="1398"/>
    </location>
</feature>
<dbReference type="SUPFAM" id="SSF50129">
    <property type="entry name" value="GroES-like"/>
    <property type="match status" value="2"/>
</dbReference>
<comment type="similarity">
    <text evidence="2">Belongs to the zinc-containing alcohol dehydrogenase family. Class-III subfamily.</text>
</comment>
<keyword evidence="8" id="KW-0560">Oxidoreductase</keyword>
<evidence type="ECO:0000256" key="3">
    <source>
        <dbReference type="ARBA" id="ARBA00012309"/>
    </source>
</evidence>
<evidence type="ECO:0000256" key="9">
    <source>
        <dbReference type="ARBA" id="ARBA00023027"/>
    </source>
</evidence>
<keyword evidence="10" id="KW-0012">Acyltransferase</keyword>
<dbReference type="Gene3D" id="1.20.120.560">
    <property type="entry name" value="alix/aip1 in complex with the ypdl late domain"/>
    <property type="match status" value="2"/>
</dbReference>
<keyword evidence="6" id="KW-0479">Metal-binding</keyword>
<keyword evidence="9" id="KW-0520">NAD</keyword>
<gene>
    <name evidence="19" type="ORF">M5D96_001372</name>
</gene>
<evidence type="ECO:0000256" key="10">
    <source>
        <dbReference type="ARBA" id="ARBA00023315"/>
    </source>
</evidence>
<dbReference type="Gene3D" id="3.40.50.720">
    <property type="entry name" value="NAD(P)-binding Rossmann-like Domain"/>
    <property type="match status" value="1"/>
</dbReference>
<dbReference type="SMART" id="SM01041">
    <property type="entry name" value="BRO1"/>
    <property type="match status" value="1"/>
</dbReference>
<dbReference type="PROSITE" id="PS51180">
    <property type="entry name" value="BRO1"/>
    <property type="match status" value="1"/>
</dbReference>
<evidence type="ECO:0000313" key="20">
    <source>
        <dbReference type="Proteomes" id="UP001059596"/>
    </source>
</evidence>
<dbReference type="Gene3D" id="1.10.275.20">
    <property type="entry name" value="Choline/Carnitine o-acyltransferase"/>
    <property type="match status" value="1"/>
</dbReference>
<dbReference type="InterPro" id="IPR023213">
    <property type="entry name" value="CAT-like_dom_sf"/>
</dbReference>
<dbReference type="InterPro" id="IPR013149">
    <property type="entry name" value="ADH-like_C"/>
</dbReference>
<dbReference type="InterPro" id="IPR002328">
    <property type="entry name" value="ADH_Zn_CS"/>
</dbReference>
<dbReference type="Pfam" id="PF00755">
    <property type="entry name" value="Carn_acyltransf"/>
    <property type="match status" value="2"/>
</dbReference>
<dbReference type="InterPro" id="IPR042572">
    <property type="entry name" value="Carn_acyl_trans_N"/>
</dbReference>
<evidence type="ECO:0000256" key="1">
    <source>
        <dbReference type="ARBA" id="ARBA00001947"/>
    </source>
</evidence>
<feature type="coiled-coil region" evidence="16">
    <location>
        <begin position="938"/>
        <end position="965"/>
    </location>
</feature>
<dbReference type="EMBL" id="JAMKOV010000001">
    <property type="protein sequence ID" value="KAI8045192.1"/>
    <property type="molecule type" value="Genomic_DNA"/>
</dbReference>
<protein>
    <recommendedName>
        <fullName evidence="11">S-(hydroxymethyl)glutathione dehydrogenase</fullName>
        <ecNumber evidence="4">1.1.1.1</ecNumber>
        <ecNumber evidence="3">1.1.1.284</ecNumber>
    </recommendedName>
</protein>
<evidence type="ECO:0000259" key="18">
    <source>
        <dbReference type="PROSITE" id="PS51180"/>
    </source>
</evidence>
<comment type="caution">
    <text evidence="19">The sequence shown here is derived from an EMBL/GenBank/DDBJ whole genome shotgun (WGS) entry which is preliminary data.</text>
</comment>
<dbReference type="PROSITE" id="PS00059">
    <property type="entry name" value="ADH_ZINC"/>
    <property type="match status" value="1"/>
</dbReference>
<evidence type="ECO:0000256" key="13">
    <source>
        <dbReference type="ARBA" id="ARBA00048110"/>
    </source>
</evidence>
<dbReference type="FunFam" id="3.40.50.720:FF:000003">
    <property type="entry name" value="S-(hydroxymethyl)glutathione dehydrogenase"/>
    <property type="match status" value="1"/>
</dbReference>
<evidence type="ECO:0000256" key="16">
    <source>
        <dbReference type="SAM" id="Coils"/>
    </source>
</evidence>
<comment type="catalytic activity">
    <reaction evidence="15">
        <text>a primary alcohol + NAD(+) = an aldehyde + NADH + H(+)</text>
        <dbReference type="Rhea" id="RHEA:10736"/>
        <dbReference type="ChEBI" id="CHEBI:15378"/>
        <dbReference type="ChEBI" id="CHEBI:15734"/>
        <dbReference type="ChEBI" id="CHEBI:17478"/>
        <dbReference type="ChEBI" id="CHEBI:57540"/>
        <dbReference type="ChEBI" id="CHEBI:57945"/>
        <dbReference type="EC" id="1.1.1.1"/>
    </reaction>
</comment>
<dbReference type="PANTHER" id="PTHR43880:SF12">
    <property type="entry name" value="ALCOHOL DEHYDROGENASE CLASS-3"/>
    <property type="match status" value="1"/>
</dbReference>
<organism evidence="19 20">
    <name type="scientific">Drosophila gunungcola</name>
    <name type="common">fruit fly</name>
    <dbReference type="NCBI Taxonomy" id="103775"/>
    <lineage>
        <taxon>Eukaryota</taxon>
        <taxon>Metazoa</taxon>
        <taxon>Ecdysozoa</taxon>
        <taxon>Arthropoda</taxon>
        <taxon>Hexapoda</taxon>
        <taxon>Insecta</taxon>
        <taxon>Pterygota</taxon>
        <taxon>Neoptera</taxon>
        <taxon>Endopterygota</taxon>
        <taxon>Diptera</taxon>
        <taxon>Brachycera</taxon>
        <taxon>Muscomorpha</taxon>
        <taxon>Ephydroidea</taxon>
        <taxon>Drosophilidae</taxon>
        <taxon>Drosophila</taxon>
        <taxon>Sophophora</taxon>
    </lineage>
</organism>
<evidence type="ECO:0000256" key="15">
    <source>
        <dbReference type="ARBA" id="ARBA00049243"/>
    </source>
</evidence>
<evidence type="ECO:0000256" key="11">
    <source>
        <dbReference type="ARBA" id="ARBA00032767"/>
    </source>
</evidence>
<dbReference type="Gene3D" id="3.90.180.10">
    <property type="entry name" value="Medium-chain alcohol dehydrogenases, catalytic domain"/>
    <property type="match status" value="1"/>
</dbReference>
<dbReference type="Pfam" id="PF13949">
    <property type="entry name" value="ALIX_LYPXL_bnd"/>
    <property type="match status" value="2"/>
</dbReference>
<dbReference type="Pfam" id="PF00107">
    <property type="entry name" value="ADH_zinc_N"/>
    <property type="match status" value="1"/>
</dbReference>
<dbReference type="SUPFAM" id="SSF51735">
    <property type="entry name" value="NAD(P)-binding Rossmann-fold domains"/>
    <property type="match status" value="1"/>
</dbReference>
<comment type="catalytic activity">
    <reaction evidence="14">
        <text>a secondary alcohol + NAD(+) = a ketone + NADH + H(+)</text>
        <dbReference type="Rhea" id="RHEA:10740"/>
        <dbReference type="ChEBI" id="CHEBI:15378"/>
        <dbReference type="ChEBI" id="CHEBI:17087"/>
        <dbReference type="ChEBI" id="CHEBI:35681"/>
        <dbReference type="ChEBI" id="CHEBI:57540"/>
        <dbReference type="ChEBI" id="CHEBI:57945"/>
        <dbReference type="EC" id="1.1.1.1"/>
    </reaction>
</comment>
<dbReference type="FunFam" id="3.90.180.10:FF:000001">
    <property type="entry name" value="S-(hydroxymethyl)glutathione dehydrogenase"/>
    <property type="match status" value="1"/>
</dbReference>
<evidence type="ECO:0000256" key="2">
    <source>
        <dbReference type="ARBA" id="ARBA00010902"/>
    </source>
</evidence>
<dbReference type="GO" id="GO:0051903">
    <property type="term" value="F:S-(hydroxymethyl)glutathione dehydrogenase [NAD(P)+] activity"/>
    <property type="evidence" value="ECO:0007669"/>
    <property type="project" value="UniProtKB-EC"/>
</dbReference>
<evidence type="ECO:0000256" key="5">
    <source>
        <dbReference type="ARBA" id="ARBA00022679"/>
    </source>
</evidence>
<dbReference type="InterPro" id="IPR042231">
    <property type="entry name" value="Cho/carn_acyl_trans_2"/>
</dbReference>
<keyword evidence="20" id="KW-1185">Reference proteome</keyword>
<dbReference type="InterPro" id="IPR025304">
    <property type="entry name" value="ALIX_V_dom"/>
</dbReference>
<evidence type="ECO:0000256" key="12">
    <source>
        <dbReference type="ARBA" id="ARBA00047793"/>
    </source>
</evidence>
<keyword evidence="5" id="KW-0808">Transferase</keyword>
<keyword evidence="16" id="KW-0175">Coiled coil</keyword>
<dbReference type="CDD" id="cd09240">
    <property type="entry name" value="BRO1_Alix"/>
    <property type="match status" value="1"/>
</dbReference>
<dbReference type="Gene3D" id="3.30.559.10">
    <property type="entry name" value="Chloramphenicol acetyltransferase-like domain"/>
    <property type="match status" value="1"/>
</dbReference>
<dbReference type="InterPro" id="IPR036291">
    <property type="entry name" value="NAD(P)-bd_dom_sf"/>
</dbReference>
<feature type="region of interest" description="Disordered" evidence="17">
    <location>
        <begin position="1388"/>
        <end position="1420"/>
    </location>
</feature>
<dbReference type="Proteomes" id="UP001059596">
    <property type="component" value="Chromosome 3R"/>
</dbReference>
<evidence type="ECO:0000256" key="7">
    <source>
        <dbReference type="ARBA" id="ARBA00022833"/>
    </source>
</evidence>
<sequence length="1791" mass="198404">MERYFTAIQPFGTKEELAQARKTIDEFQNGVGAQLHEQLKKRAASMRNWLGTCLARHIHHTLEFWDLTRNSSIKPLSSNGGKIKYSSALYKHFFSTCRVPGEEQDHIEKHFLTKDEGKTPSHILISGKGRQFILDYDTILTAPEILVAVQRLRSILDYEPMGDCVPTLSHDDRTTWARNRNRLREISEANKETLLLVESASMEICWYDQSPKDYEDSSINVFRNGRSNWTGEHSCYDGTVSISFATFMQLSFLEVPEPDWTEAEHGKVAEIKELKFQLDDTLKSEIKRVQKDIDDRGIDVTTTFTVFDDYGKEFMKTHRLHPDSFVQVVMQWTYYQMHKEIAPTYETALMRQYYNGRTETLRSCTDAVAEFLKASSNKQVGDMSLARAFRKAHFMNEARKGHGIDRHLFGLWCAAYENKMDIPAFYDDPLYTKSGGGGNFVLSSSTLGFTANVGFVAPMLLDGYGVFYSITSEAVFINTTAYRDSIKTSARKFNDIFKDSFRRISVLLEELAKESKLNSSEQEKMSKFLGVPLKKPSEVDVVKPLNNLIQSTYNGATEEEKSKYAEAVNEFSKQRNTAIWKFFEKYEASLEIVYAYYDQICALETKISVSELQIPFKWKDAFDKGSIFGGKISLTHTSLLYEKVCVLFNIAALQSSIAANQALDSDEGLKLAIKLLQQSAGIFQYLKGATPAAVPSEPTPDLSQDTLTVLQALMDQIIAKLCCQAEEFYADVLRAMQKESVRSLWEKEWIPTVAGKQAGFHALTQLYQSLKIGEEIARLRNAIELFKAAQSRGGNETYLDEYFSRAKRNLAESTKDNEFIYNEIIPDLSTLASPGKAQLAKPLPIANFKDIFSSLVPVELHRALTASDMRRNEIVNVEIMKLREATQTLNAVLASLNLPAAVETADGNSGLPPSLKDKAVEGGIENVQTLLKDLPELLNRNREILDETERLLDEERDSDNQLRTQFKERWTRIGSDKLTEMFRTNAKKYREVITNAIEADKQSLPSASGSVDPNCSSVQRLKKLMDDVETIKAEREAVESELKAATFDMKDEFLIALQKDGAIDEPALSLARIGQVRESVERQQSLVADIQSAHGAFVSETGSCGSSRDTLYQELATAYDSYIELSGNLQEGTKFYNDLTQLLNKISDFVFARKTEKEELLKDLTTESSRQACPATPALPSHYASTSGSGSDIPPGSAPSVPPVASTGNIPYPAQVHGMPVPYGAQPGVPYPAYVPAPMPQSFNPYATLPYPGTYQYQGFPQGPPPGHYGTYPGSYANQQGGYPNQKPPGCLRKNSRFIPAITRGAHMLLTRSSQVEHMGVDSGGLAPGIWNLLALLFSSSLYSSWGITSKGRTVSTPYSRRNCCMPKWLALVRFRSHWGVVLSDRAISSNSGGSVASRSKRSHQSWREPSKQSHSSGNWSRISGTRVITCKAAVAWEAKKPLVIEDIEVAPPKAHEITATGVCHTDAFTLSGADPEGLFPVVLGHEGSGIVESVGEGVTNFKAGDHVIALYIPQCNECKFCKSGKTNLCQKIRLTQGAGGTSRLSCKGQQLFHFMGTSTFAEYTVVADISLTKINEKAPLEKVCLLGCGISTGYGAALNTAKVEPGSTCAVWGLGAVGLAVGLGCKKAGAGKIYGIDINPDKFELAKKFGFTDFVNPKDVADKGAIQNYLIDLTDGGFDYTFECIGNVNTMRAALEATHKGWGTSVVIGVAGAGQEISTRPFQLVVGRVWKGSAFGGWRSVSDVPKLVEDYLKKDLLVDEFITHEMPLAEINEAFDLMHRGESIRSIIKY</sequence>
<evidence type="ECO:0000256" key="17">
    <source>
        <dbReference type="SAM" id="MobiDB-lite"/>
    </source>
</evidence>
<dbReference type="InterPro" id="IPR011032">
    <property type="entry name" value="GroES-like_sf"/>
</dbReference>
<dbReference type="GO" id="GO:0008270">
    <property type="term" value="F:zinc ion binding"/>
    <property type="evidence" value="ECO:0007669"/>
    <property type="project" value="InterPro"/>
</dbReference>
<dbReference type="NCBIfam" id="TIGR02818">
    <property type="entry name" value="adh_III_F_hyde"/>
    <property type="match status" value="1"/>
</dbReference>
<dbReference type="SUPFAM" id="SSF52777">
    <property type="entry name" value="CoA-dependent acyltransferases"/>
    <property type="match status" value="2"/>
</dbReference>
<comment type="catalytic activity">
    <reaction evidence="12">
        <text>S-(hydroxymethyl)glutathione + NADP(+) = S-formylglutathione + NADPH + H(+)</text>
        <dbReference type="Rhea" id="RHEA:19981"/>
        <dbReference type="ChEBI" id="CHEBI:15378"/>
        <dbReference type="ChEBI" id="CHEBI:57688"/>
        <dbReference type="ChEBI" id="CHEBI:57783"/>
        <dbReference type="ChEBI" id="CHEBI:58349"/>
        <dbReference type="ChEBI" id="CHEBI:58758"/>
        <dbReference type="EC" id="1.1.1.284"/>
    </reaction>
</comment>
<dbReference type="GO" id="GO:0004022">
    <property type="term" value="F:alcohol dehydrogenase (NAD+) activity"/>
    <property type="evidence" value="ECO:0007669"/>
    <property type="project" value="UniProtKB-EC"/>
</dbReference>
<evidence type="ECO:0000256" key="4">
    <source>
        <dbReference type="ARBA" id="ARBA00013190"/>
    </source>
</evidence>
<reference evidence="19" key="1">
    <citation type="journal article" date="2023" name="Genome Biol. Evol.">
        <title>Long-read-based Genome Assembly of Drosophila gunungcola Reveals Fewer Chemosensory Genes in Flower-breeding Species.</title>
        <authorList>
            <person name="Negi A."/>
            <person name="Liao B.Y."/>
            <person name="Yeh S.D."/>
        </authorList>
    </citation>
    <scope>NUCLEOTIDE SEQUENCE</scope>
    <source>
        <strain evidence="19">Sukarami</strain>
    </source>
</reference>
<dbReference type="Pfam" id="PF08240">
    <property type="entry name" value="ADH_N"/>
    <property type="match status" value="1"/>
</dbReference>
<dbReference type="Gene3D" id="3.30.559.70">
    <property type="entry name" value="Choline/Carnitine o-acyltransferase, domain 2"/>
    <property type="match status" value="1"/>
</dbReference>
<dbReference type="EC" id="1.1.1.284" evidence="3"/>
<evidence type="ECO:0000256" key="6">
    <source>
        <dbReference type="ARBA" id="ARBA00022723"/>
    </source>
</evidence>
<evidence type="ECO:0000256" key="14">
    <source>
        <dbReference type="ARBA" id="ARBA00049164"/>
    </source>
</evidence>
<dbReference type="GO" id="GO:0016746">
    <property type="term" value="F:acyltransferase activity"/>
    <property type="evidence" value="ECO:0007669"/>
    <property type="project" value="UniProtKB-KW"/>
</dbReference>
<dbReference type="InterPro" id="IPR014183">
    <property type="entry name" value="ADH_3"/>
</dbReference>
<keyword evidence="7" id="KW-0862">Zinc</keyword>
<dbReference type="Gene3D" id="1.25.40.280">
    <property type="entry name" value="alix/aip1 like domains"/>
    <property type="match status" value="1"/>
</dbReference>
<evidence type="ECO:0000313" key="19">
    <source>
        <dbReference type="EMBL" id="KAI8045192.1"/>
    </source>
</evidence>
<name>A0A9P9YY04_9MUSC</name>
<dbReference type="CDD" id="cd08300">
    <property type="entry name" value="alcohol_DH_class_III"/>
    <property type="match status" value="1"/>
</dbReference>
<dbReference type="GO" id="GO:0005829">
    <property type="term" value="C:cytosol"/>
    <property type="evidence" value="ECO:0007669"/>
    <property type="project" value="TreeGrafter"/>
</dbReference>
<dbReference type="Pfam" id="PF03097">
    <property type="entry name" value="BRO1"/>
    <property type="match status" value="1"/>
</dbReference>
<dbReference type="InterPro" id="IPR038499">
    <property type="entry name" value="BRO1_sf"/>
</dbReference>
<comment type="catalytic activity">
    <reaction evidence="13">
        <text>S-(hydroxymethyl)glutathione + NAD(+) = S-formylglutathione + NADH + H(+)</text>
        <dbReference type="Rhea" id="RHEA:19985"/>
        <dbReference type="ChEBI" id="CHEBI:15378"/>
        <dbReference type="ChEBI" id="CHEBI:57540"/>
        <dbReference type="ChEBI" id="CHEBI:57688"/>
        <dbReference type="ChEBI" id="CHEBI:57945"/>
        <dbReference type="ChEBI" id="CHEBI:58758"/>
        <dbReference type="EC" id="1.1.1.284"/>
    </reaction>
</comment>
<comment type="cofactor">
    <cofactor evidence="1">
        <name>Zn(2+)</name>
        <dbReference type="ChEBI" id="CHEBI:29105"/>
    </cofactor>
</comment>
<dbReference type="EC" id="1.1.1.1" evidence="4"/>
<dbReference type="InterPro" id="IPR039551">
    <property type="entry name" value="Cho/carn_acyl_trans"/>
</dbReference>
<feature type="domain" description="BRO1" evidence="18">
    <location>
        <begin position="527"/>
        <end position="893"/>
    </location>
</feature>
<dbReference type="GO" id="GO:0046294">
    <property type="term" value="P:formaldehyde catabolic process"/>
    <property type="evidence" value="ECO:0007669"/>
    <property type="project" value="InterPro"/>
</dbReference>
<proteinExistence type="inferred from homology"/>
<dbReference type="InterPro" id="IPR004328">
    <property type="entry name" value="BRO1_dom"/>
</dbReference>
<dbReference type="PANTHER" id="PTHR43880">
    <property type="entry name" value="ALCOHOL DEHYDROGENASE"/>
    <property type="match status" value="1"/>
</dbReference>
<feature type="region of interest" description="Disordered" evidence="17">
    <location>
        <begin position="1163"/>
        <end position="1206"/>
    </location>
</feature>
<evidence type="ECO:0000256" key="8">
    <source>
        <dbReference type="ARBA" id="ARBA00023002"/>
    </source>
</evidence>
<dbReference type="InterPro" id="IPR013154">
    <property type="entry name" value="ADH-like_N"/>
</dbReference>
<accession>A0A9P9YY04</accession>